<reference evidence="1" key="1">
    <citation type="submission" date="2022-03" db="EMBL/GenBank/DDBJ databases">
        <authorList>
            <person name="Tunstrom K."/>
        </authorList>
    </citation>
    <scope>NUCLEOTIDE SEQUENCE</scope>
</reference>
<gene>
    <name evidence="1" type="ORF">EEDITHA_LOCUS18280</name>
</gene>
<sequence>MEELKLSASPDSDERQRRPPLLTLPFARTNLVRNAPLTRALRVLNAAAYHVDLFSCTLDEFTRISYKKYSS</sequence>
<evidence type="ECO:0000313" key="1">
    <source>
        <dbReference type="EMBL" id="CAH2103815.1"/>
    </source>
</evidence>
<organism evidence="1 2">
    <name type="scientific">Euphydryas editha</name>
    <name type="common">Edith's checkerspot</name>
    <dbReference type="NCBI Taxonomy" id="104508"/>
    <lineage>
        <taxon>Eukaryota</taxon>
        <taxon>Metazoa</taxon>
        <taxon>Ecdysozoa</taxon>
        <taxon>Arthropoda</taxon>
        <taxon>Hexapoda</taxon>
        <taxon>Insecta</taxon>
        <taxon>Pterygota</taxon>
        <taxon>Neoptera</taxon>
        <taxon>Endopterygota</taxon>
        <taxon>Lepidoptera</taxon>
        <taxon>Glossata</taxon>
        <taxon>Ditrysia</taxon>
        <taxon>Papilionoidea</taxon>
        <taxon>Nymphalidae</taxon>
        <taxon>Nymphalinae</taxon>
        <taxon>Euphydryas</taxon>
    </lineage>
</organism>
<evidence type="ECO:0000313" key="2">
    <source>
        <dbReference type="Proteomes" id="UP001153954"/>
    </source>
</evidence>
<keyword evidence="2" id="KW-1185">Reference proteome</keyword>
<name>A0AAU9V0R9_EUPED</name>
<dbReference type="EMBL" id="CAKOGL010000026">
    <property type="protein sequence ID" value="CAH2103815.1"/>
    <property type="molecule type" value="Genomic_DNA"/>
</dbReference>
<dbReference type="AlphaFoldDB" id="A0AAU9V0R9"/>
<accession>A0AAU9V0R9</accession>
<protein>
    <submittedName>
        <fullName evidence="1">Uncharacterized protein</fullName>
    </submittedName>
</protein>
<proteinExistence type="predicted"/>
<comment type="caution">
    <text evidence="1">The sequence shown here is derived from an EMBL/GenBank/DDBJ whole genome shotgun (WGS) entry which is preliminary data.</text>
</comment>
<dbReference type="Proteomes" id="UP001153954">
    <property type="component" value="Unassembled WGS sequence"/>
</dbReference>